<keyword evidence="3" id="KW-1185">Reference proteome</keyword>
<evidence type="ECO:0000313" key="1">
    <source>
        <dbReference type="EMBL" id="WKW12813.1"/>
    </source>
</evidence>
<dbReference type="RefSeq" id="WP_367885688.1">
    <property type="nucleotide sequence ID" value="NZ_CP130612.1"/>
</dbReference>
<sequence length="229" mass="25427">MTKEAPRDVFRAACDALASRLEEAGFRYARSKARATRHASDFSHHVTFHSSRYNHAGHSVVLAISVAIHSDTLCAWRTLRQLPDASGTLLASHLGNLDTPWGWRQWNLADAKSRPVALAESWEQISRVALPLFARFTSAHGALQALLDPENGSVAPVNAIEFAFACERPELAQRYLVELLQVRPRVKELLAAERESRARVPEHARNASIAKQLAWCIQTYDLSLPTAAT</sequence>
<protein>
    <recommendedName>
        <fullName evidence="4">DUF4304 domain-containing protein</fullName>
    </recommendedName>
</protein>
<gene>
    <name evidence="1" type="ORF">Strain138_002123</name>
    <name evidence="2" type="ORF">Strain318_002122</name>
</gene>
<proteinExistence type="predicted"/>
<dbReference type="KEGG" id="pspc:Strain318_002122"/>
<dbReference type="Proteomes" id="UP001229955">
    <property type="component" value="Chromosome"/>
</dbReference>
<reference evidence="2" key="1">
    <citation type="submission" date="2023-07" db="EMBL/GenBank/DDBJ databases">
        <authorList>
            <person name="Haufschild T."/>
            <person name="Kallscheuer N."/>
            <person name="Hammer J."/>
            <person name="Kohn T."/>
            <person name="Kabuu M."/>
            <person name="Jogler M."/>
            <person name="Wohfarth N."/>
            <person name="Heuer A."/>
            <person name="Rohde M."/>
            <person name="van Teeseling M.C.F."/>
            <person name="Jogler C."/>
        </authorList>
    </citation>
    <scope>NUCLEOTIDE SEQUENCE</scope>
    <source>
        <strain evidence="1">Strain 138</strain>
        <strain evidence="2">Strain 318</strain>
    </source>
</reference>
<organism evidence="2 3">
    <name type="scientific">Pseudogemmatithrix spongiicola</name>
    <dbReference type="NCBI Taxonomy" id="3062599"/>
    <lineage>
        <taxon>Bacteria</taxon>
        <taxon>Pseudomonadati</taxon>
        <taxon>Gemmatimonadota</taxon>
        <taxon>Gemmatimonadia</taxon>
        <taxon>Gemmatimonadales</taxon>
        <taxon>Gemmatimonadaceae</taxon>
        <taxon>Pseudogemmatithrix</taxon>
    </lineage>
</organism>
<accession>A0AA49Q927</accession>
<dbReference type="EMBL" id="CP130613">
    <property type="protein sequence ID" value="WKW15720.1"/>
    <property type="molecule type" value="Genomic_DNA"/>
</dbReference>
<dbReference type="AlphaFoldDB" id="A0AA49Q927"/>
<accession>A0AA49JWC6</accession>
<name>A0AA49Q927_9BACT</name>
<dbReference type="EMBL" id="CP130612">
    <property type="protein sequence ID" value="WKW12813.1"/>
    <property type="molecule type" value="Genomic_DNA"/>
</dbReference>
<evidence type="ECO:0000313" key="2">
    <source>
        <dbReference type="EMBL" id="WKW15720.1"/>
    </source>
</evidence>
<evidence type="ECO:0008006" key="4">
    <source>
        <dbReference type="Google" id="ProtNLM"/>
    </source>
</evidence>
<evidence type="ECO:0000313" key="3">
    <source>
        <dbReference type="Proteomes" id="UP001229955"/>
    </source>
</evidence>